<dbReference type="InterPro" id="IPR027417">
    <property type="entry name" value="P-loop_NTPase"/>
</dbReference>
<dbReference type="Proteomes" id="UP000031804">
    <property type="component" value="Segment"/>
</dbReference>
<name>A0A0B5H8Y0_9CAUD</name>
<dbReference type="OrthoDB" id="450at10239"/>
<feature type="domain" description="Replication origin-binding protein" evidence="2">
    <location>
        <begin position="393"/>
        <end position="541"/>
    </location>
</feature>
<sequence>MLTFIEGIFKPYFSGSEYIAPASMEKVRLAKVFDSQGNSVDPIMPKFFNVVESVNPNALDQAFKLISDYQTNPEVALVRAAPVGAIRSIRRNAETFNCSVRSRIIHMDIDGIFEDRAPVSLKEQALICLEFLNELEPEIFPLEAGYIAKASGSSGIKKGIRLHMYMQNETAVSNAQLKYLAYRVNKKSMEKHGFEILDTSVYDKVHLMYTANPVFEDPLLDPYKDKERSIYVAGKSTLIPDIMPEYRGMASYTLKKEHFDFITDIEGFHSFPSEDFERRIDVLRNAKDNVFMRHSISVYCAALEQGVDINWLDAEVEKILDGYANRKRSSKIYISNAKQAALKIILARSLRKVDSDIRISSDPTHGSSLPITEQETNSAEADRFLKINSLPPEGAVTFIKASLGTGKTTTVQSWLKSGKFEGRFLAVTNTVSLVEGNAKKLESGCYNKLKDFTEFRDGQTHRMSTTIHSLHRFYDTITQRGIDMLFIDECDAVMNDILFSDLIKERDKCIKTLKLILQEAKYVVLSDGDISSETIEAYARLCDPVKPVVIYKHERRMLEGARAIELIDENSVWAALQGSLDIGEKCLLVSDCSPDELNEKGIALRASTGRNIKEVHKNSSQDADIKEILMYGNAALIGQNIQGLLCSPSVTSGVDFNYFDSVFILTRDSGIHAPNLRFQALRRDRGAKNIYYFTSPMTEGFRAGADKYDETLGWASRCRRIFARRRENECQKYRSTFRMLLVDQGCKISIDPSPWGKIESAASVYKEERINAILSATPSFSLQRHNDAWEIKTFITKYFDDVDDIGDITANHVEMWLELKPHDRAKFFHRVFKDYWKILKQCTHSFEPFVKELKENPNKWYQCTGMDVRTEKWRIAKNLKAMGIDVKHPGKFDTIISWYRTYCQIEGIQIPKEFMTESELFLAGDKDALF</sequence>
<gene>
    <name evidence="3" type="ORF">SBVP3_0096</name>
</gene>
<dbReference type="Gene3D" id="3.40.50.300">
    <property type="entry name" value="P-loop containing nucleotide triphosphate hydrolases"/>
    <property type="match status" value="1"/>
</dbReference>
<protein>
    <submittedName>
        <fullName evidence="3">Putative replication origin binding protein</fullName>
    </submittedName>
</protein>
<dbReference type="RefSeq" id="YP_009207561.1">
    <property type="nucleotide sequence ID" value="NC_028895.1"/>
</dbReference>
<dbReference type="GO" id="GO:0005524">
    <property type="term" value="F:ATP binding"/>
    <property type="evidence" value="ECO:0007669"/>
    <property type="project" value="InterPro"/>
</dbReference>
<organism evidence="3 4">
    <name type="scientific">Vibrio phage phi 3</name>
    <dbReference type="NCBI Taxonomy" id="1589298"/>
    <lineage>
        <taxon>Viruses</taxon>
        <taxon>Duplodnaviria</taxon>
        <taxon>Heunggongvirae</taxon>
        <taxon>Uroviricota</taxon>
        <taxon>Caudoviricetes</taxon>
        <taxon>Demerecviridae</taxon>
        <taxon>Ermolyevavirinae</taxon>
        <taxon>Jesfedecavirus</taxon>
        <taxon>Jesfedecavirus phi3</taxon>
    </lineage>
</organism>
<dbReference type="GO" id="GO:0003688">
    <property type="term" value="F:DNA replication origin binding"/>
    <property type="evidence" value="ECO:0007669"/>
    <property type="project" value="InterPro"/>
</dbReference>
<dbReference type="GeneID" id="26634074"/>
<dbReference type="EMBL" id="KP280063">
    <property type="protein sequence ID" value="AJF40863.1"/>
    <property type="molecule type" value="Genomic_DNA"/>
</dbReference>
<comment type="similarity">
    <text evidence="1">Belongs to the herpesviridae OriBP family.</text>
</comment>
<evidence type="ECO:0000259" key="2">
    <source>
        <dbReference type="Pfam" id="PF02399"/>
    </source>
</evidence>
<evidence type="ECO:0000313" key="4">
    <source>
        <dbReference type="Proteomes" id="UP000031804"/>
    </source>
</evidence>
<keyword evidence="4" id="KW-1185">Reference proteome</keyword>
<evidence type="ECO:0000313" key="3">
    <source>
        <dbReference type="EMBL" id="AJF40863.1"/>
    </source>
</evidence>
<proteinExistence type="inferred from homology"/>
<dbReference type="GO" id="GO:0006260">
    <property type="term" value="P:DNA replication"/>
    <property type="evidence" value="ECO:0007669"/>
    <property type="project" value="InterPro"/>
</dbReference>
<dbReference type="Pfam" id="PF02399">
    <property type="entry name" value="Herpes_ori_bp"/>
    <property type="match status" value="1"/>
</dbReference>
<dbReference type="InterPro" id="IPR003450">
    <property type="entry name" value="Replication_origin-bd"/>
</dbReference>
<accession>A0A0B5H8Y0</accession>
<evidence type="ECO:0000256" key="1">
    <source>
        <dbReference type="ARBA" id="ARBA00007195"/>
    </source>
</evidence>
<dbReference type="KEGG" id="vg:26634074"/>
<reference evidence="3 4" key="1">
    <citation type="submission" date="2014-12" db="EMBL/GenBank/DDBJ databases">
        <title>Complete genome sequences of three Vibrio cholerae specific bacteriophages.</title>
        <authorList>
            <person name="Bhandare S.G."/>
            <person name="Warry A."/>
            <person name="Emes R.D."/>
            <person name="Hooton S.P.T."/>
            <person name="Barrow P.A."/>
            <person name="Atterbury R.J."/>
        </authorList>
    </citation>
    <scope>NUCLEOTIDE SEQUENCE [LARGE SCALE GENOMIC DNA]</scope>
</reference>
<dbReference type="SUPFAM" id="SSF52540">
    <property type="entry name" value="P-loop containing nucleoside triphosphate hydrolases"/>
    <property type="match status" value="1"/>
</dbReference>